<feature type="coiled-coil region" evidence="3">
    <location>
        <begin position="247"/>
        <end position="302"/>
    </location>
</feature>
<protein>
    <recommendedName>
        <fullName evidence="7">Interactor of constitutive active ROPs 3</fullName>
    </recommendedName>
</protein>
<feature type="region of interest" description="Disordered" evidence="4">
    <location>
        <begin position="203"/>
        <end position="225"/>
    </location>
</feature>
<evidence type="ECO:0000256" key="1">
    <source>
        <dbReference type="ARBA" id="ARBA00009778"/>
    </source>
</evidence>
<proteinExistence type="inferred from homology"/>
<evidence type="ECO:0000256" key="2">
    <source>
        <dbReference type="ARBA" id="ARBA00023054"/>
    </source>
</evidence>
<feature type="region of interest" description="Disordered" evidence="4">
    <location>
        <begin position="76"/>
        <end position="148"/>
    </location>
</feature>
<feature type="coiled-coil region" evidence="3">
    <location>
        <begin position="345"/>
        <end position="528"/>
    </location>
</feature>
<reference evidence="5 6" key="1">
    <citation type="journal article" date="2021" name="Nat. Commun.">
        <title>Incipient diploidization of the medicinal plant Perilla within 10,000 years.</title>
        <authorList>
            <person name="Zhang Y."/>
            <person name="Shen Q."/>
            <person name="Leng L."/>
            <person name="Zhang D."/>
            <person name="Chen S."/>
            <person name="Shi Y."/>
            <person name="Ning Z."/>
            <person name="Chen S."/>
        </authorList>
    </citation>
    <scope>NUCLEOTIDE SEQUENCE [LARGE SCALE GENOMIC DNA]</scope>
    <source>
        <strain evidence="6">cv. PC099</strain>
    </source>
</reference>
<evidence type="ECO:0000256" key="4">
    <source>
        <dbReference type="SAM" id="MobiDB-lite"/>
    </source>
</evidence>
<dbReference type="Proteomes" id="UP001190926">
    <property type="component" value="Unassembled WGS sequence"/>
</dbReference>
<gene>
    <name evidence="5" type="ORF">C2S53_015850</name>
</gene>
<comment type="caution">
    <text evidence="5">The sequence shown here is derived from an EMBL/GenBank/DDBJ whole genome shotgun (WGS) entry which is preliminary data.</text>
</comment>
<keyword evidence="2 3" id="KW-0175">Coiled coil</keyword>
<evidence type="ECO:0000313" key="5">
    <source>
        <dbReference type="EMBL" id="KAH6822062.1"/>
    </source>
</evidence>
<feature type="region of interest" description="Disordered" evidence="4">
    <location>
        <begin position="166"/>
        <end position="186"/>
    </location>
</feature>
<dbReference type="EMBL" id="SDAM02001747">
    <property type="protein sequence ID" value="KAH6822062.1"/>
    <property type="molecule type" value="Genomic_DNA"/>
</dbReference>
<evidence type="ECO:0008006" key="7">
    <source>
        <dbReference type="Google" id="ProtNLM"/>
    </source>
</evidence>
<sequence length="670" mass="75106">MKLSRAFISMIISFDFNFYQFYDSCCINLTASLVDDVIVRSTSVDLSGKSSITRSSSSGAAAPRISPQSLSISLEASGKNSPGAVSSEASKKHSPRVVRQLKTSPRFLEPTISSSKLATRAPKESSPRVSELKSPTSPLSEKKRPSRVAELESQISQLENDLKSVRDQLCSSETSEKQAQKDAEESKQQLLVLSSKLQESESKLLEQSASRNAHTVELSETPEQRDTTLQTELEALHKQQLQESAALTSALDEIEKLKAQLEMVAQSEATQTSHSESARIELHKLKENHEETLMVVAEMKNQLTDCKKSEAQAQELIGETLMQLEVAKKMVETLRLDGCKATEAHDSAACELEQSRARVEFLEELVSKLKSENNLEVEEKKAGESTEADFASLKVEVEQLRSALAVAEMRQNEEQARSAEQKKHALEMVEQINSASGQREAELEAELRKSSYEIEELKTNLMDKETELQCIFEENDALIMQLENVMSGHREQELHELKAEIKKMTARLNDKETENETLKMEMKEMSMANRTSNEVLSELETARAAEREALMKVGYMREEVEKSNRKAARVAEQLEAAQAGNAEMEAELRKLKVQSDQWRKAAEVAASMLSVGNNGQVVERTGSMDSNYSPRTRRVTSPYADDLDDDDDLFKKKNVNMLRRFGVLWKKPQK</sequence>
<dbReference type="InterPro" id="IPR029688">
    <property type="entry name" value="ICR"/>
</dbReference>
<dbReference type="PANTHER" id="PTHR34224:SF18">
    <property type="entry name" value="INTERACTOR OF CONSTITUTIVE ACTIVE ROPS 3"/>
    <property type="match status" value="1"/>
</dbReference>
<feature type="compositionally biased region" description="Basic and acidic residues" evidence="4">
    <location>
        <begin position="174"/>
        <end position="186"/>
    </location>
</feature>
<accession>A0AAD4IUZ3</accession>
<dbReference type="AlphaFoldDB" id="A0AAD4IUZ3"/>
<name>A0AAD4IUZ3_PERFH</name>
<feature type="compositionally biased region" description="Polar residues" evidence="4">
    <location>
        <begin position="76"/>
        <end position="88"/>
    </location>
</feature>
<organism evidence="5 6">
    <name type="scientific">Perilla frutescens var. hirtella</name>
    <name type="common">Perilla citriodora</name>
    <name type="synonym">Perilla setoyensis</name>
    <dbReference type="NCBI Taxonomy" id="608512"/>
    <lineage>
        <taxon>Eukaryota</taxon>
        <taxon>Viridiplantae</taxon>
        <taxon>Streptophyta</taxon>
        <taxon>Embryophyta</taxon>
        <taxon>Tracheophyta</taxon>
        <taxon>Spermatophyta</taxon>
        <taxon>Magnoliopsida</taxon>
        <taxon>eudicotyledons</taxon>
        <taxon>Gunneridae</taxon>
        <taxon>Pentapetalae</taxon>
        <taxon>asterids</taxon>
        <taxon>lamiids</taxon>
        <taxon>Lamiales</taxon>
        <taxon>Lamiaceae</taxon>
        <taxon>Nepetoideae</taxon>
        <taxon>Elsholtzieae</taxon>
        <taxon>Perilla</taxon>
    </lineage>
</organism>
<dbReference type="PANTHER" id="PTHR34224">
    <property type="entry name" value="INTERACTOR OF CONSTITUTIVE ACTIVE ROPS 2, CHLOROPLASTIC-RELATED"/>
    <property type="match status" value="1"/>
</dbReference>
<feature type="region of interest" description="Disordered" evidence="4">
    <location>
        <begin position="618"/>
        <end position="646"/>
    </location>
</feature>
<evidence type="ECO:0000256" key="3">
    <source>
        <dbReference type="SAM" id="Coils"/>
    </source>
</evidence>
<feature type="coiled-coil region" evidence="3">
    <location>
        <begin position="557"/>
        <end position="601"/>
    </location>
</feature>
<comment type="similarity">
    <text evidence="1">Belongs to the ICR family.</text>
</comment>
<keyword evidence="6" id="KW-1185">Reference proteome</keyword>
<evidence type="ECO:0000313" key="6">
    <source>
        <dbReference type="Proteomes" id="UP001190926"/>
    </source>
</evidence>